<evidence type="ECO:0000313" key="9">
    <source>
        <dbReference type="Proteomes" id="UP001066327"/>
    </source>
</evidence>
<dbReference type="RefSeq" id="WP_269592772.1">
    <property type="nucleotide sequence ID" value="NZ_CP130953.1"/>
</dbReference>
<name>A0AAX3Y765_RHOOP</name>
<dbReference type="InterPro" id="IPR015590">
    <property type="entry name" value="Aldehyde_DH_dom"/>
</dbReference>
<dbReference type="InterPro" id="IPR016163">
    <property type="entry name" value="Ald_DH_C"/>
</dbReference>
<gene>
    <name evidence="7" type="ORF">O4328_41420</name>
    <name evidence="8" type="ORF">Q5707_21570</name>
</gene>
<dbReference type="Proteomes" id="UP001066327">
    <property type="component" value="Unassembled WGS sequence"/>
</dbReference>
<dbReference type="PROSITE" id="PS00687">
    <property type="entry name" value="ALDEHYDE_DEHYDR_GLU"/>
    <property type="match status" value="1"/>
</dbReference>
<evidence type="ECO:0000256" key="2">
    <source>
        <dbReference type="ARBA" id="ARBA00023002"/>
    </source>
</evidence>
<evidence type="ECO:0000256" key="3">
    <source>
        <dbReference type="ARBA" id="ARBA00023027"/>
    </source>
</evidence>
<dbReference type="PANTHER" id="PTHR42986:SF1">
    <property type="entry name" value="BENZALDEHYDE DEHYDROGENASE YFMT"/>
    <property type="match status" value="1"/>
</dbReference>
<keyword evidence="2 5" id="KW-0560">Oxidoreductase</keyword>
<dbReference type="Pfam" id="PF00171">
    <property type="entry name" value="Aldedh"/>
    <property type="match status" value="1"/>
</dbReference>
<dbReference type="AlphaFoldDB" id="A0AAX3Y765"/>
<keyword evidence="9" id="KW-1185">Reference proteome</keyword>
<dbReference type="InterPro" id="IPR016161">
    <property type="entry name" value="Ald_DH/histidinol_DH"/>
</dbReference>
<feature type="domain" description="Aldehyde dehydrogenase" evidence="6">
    <location>
        <begin position="15"/>
        <end position="473"/>
    </location>
</feature>
<keyword evidence="3" id="KW-0520">NAD</keyword>
<comment type="similarity">
    <text evidence="1 5">Belongs to the aldehyde dehydrogenase family.</text>
</comment>
<evidence type="ECO:0000313" key="8">
    <source>
        <dbReference type="EMBL" id="WLF44545.1"/>
    </source>
</evidence>
<feature type="active site" evidence="4">
    <location>
        <position position="252"/>
    </location>
</feature>
<evidence type="ECO:0000256" key="1">
    <source>
        <dbReference type="ARBA" id="ARBA00009986"/>
    </source>
</evidence>
<dbReference type="InterPro" id="IPR016162">
    <property type="entry name" value="Ald_DH_N"/>
</dbReference>
<dbReference type="Proteomes" id="UP001231166">
    <property type="component" value="Chromosome"/>
</dbReference>
<dbReference type="Gene3D" id="3.40.605.10">
    <property type="entry name" value="Aldehyde Dehydrogenase, Chain A, domain 1"/>
    <property type="match status" value="1"/>
</dbReference>
<dbReference type="PANTHER" id="PTHR42986">
    <property type="entry name" value="BENZALDEHYDE DEHYDROGENASE YFMT"/>
    <property type="match status" value="1"/>
</dbReference>
<reference evidence="7" key="1">
    <citation type="submission" date="2022-12" db="EMBL/GenBank/DDBJ databases">
        <authorList>
            <person name="Krivoruchko A.V."/>
            <person name="Elkin A."/>
        </authorList>
    </citation>
    <scope>NUCLEOTIDE SEQUENCE</scope>
    <source>
        <strain evidence="7">IEGM 249</strain>
    </source>
</reference>
<evidence type="ECO:0000313" key="7">
    <source>
        <dbReference type="EMBL" id="MCZ4590020.1"/>
    </source>
</evidence>
<reference evidence="8" key="2">
    <citation type="submission" date="2023-07" db="EMBL/GenBank/DDBJ databases">
        <title>Genomic analysis of Rhodococcus opacus VOC-14 with glycol ethers degradation activity.</title>
        <authorList>
            <person name="Narkevich D.A."/>
            <person name="Hlushen A.M."/>
            <person name="Akhremchuk A.E."/>
            <person name="Sikolenko M.A."/>
            <person name="Valentovich L.N."/>
        </authorList>
    </citation>
    <scope>NUCLEOTIDE SEQUENCE</scope>
    <source>
        <strain evidence="8">VOC-14</strain>
    </source>
</reference>
<evidence type="ECO:0000256" key="5">
    <source>
        <dbReference type="RuleBase" id="RU003345"/>
    </source>
</evidence>
<protein>
    <submittedName>
        <fullName evidence="8">Aldehyde dehydrogenase family protein</fullName>
    </submittedName>
</protein>
<organism evidence="8 10">
    <name type="scientific">Rhodococcus opacus</name>
    <name type="common">Nocardia opaca</name>
    <dbReference type="NCBI Taxonomy" id="37919"/>
    <lineage>
        <taxon>Bacteria</taxon>
        <taxon>Bacillati</taxon>
        <taxon>Actinomycetota</taxon>
        <taxon>Actinomycetes</taxon>
        <taxon>Mycobacteriales</taxon>
        <taxon>Nocardiaceae</taxon>
        <taxon>Rhodococcus</taxon>
    </lineage>
</organism>
<dbReference type="GO" id="GO:0016620">
    <property type="term" value="F:oxidoreductase activity, acting on the aldehyde or oxo group of donors, NAD or NADP as acceptor"/>
    <property type="evidence" value="ECO:0007669"/>
    <property type="project" value="InterPro"/>
</dbReference>
<dbReference type="EMBL" id="JAPWIS010000040">
    <property type="protein sequence ID" value="MCZ4590020.1"/>
    <property type="molecule type" value="Genomic_DNA"/>
</dbReference>
<dbReference type="SUPFAM" id="SSF53720">
    <property type="entry name" value="ALDH-like"/>
    <property type="match status" value="1"/>
</dbReference>
<sequence>MDITKLAKQYIGGVWRNGAGDKILVDTNPYNNETVAEFTVADRADVDEAYNSAAQVQVEWNKVNAYAKRTVFENAARIVGERAQEITELLAAEVGGTAIKAGFEIGVAIDMLKEAATLPLRIEGSILPSPVADTENFIYREPVGVVGVISPFNFPFFLSLKSVAPALATGNGVVIKPHEETPITGGTLIASIFEEAGLPAGLLNVTVTEIPVIGDYFLEHPIPRVLAFTGSTGVGRHVGEVAARHFKKSILELGGNSAFIVCDDADLDYAVDAAVFSRFTHQGQICMSANRILVHSAIAAEFRDRFSAKVAALPMGDPSDPSTIIGPLINARQLAALDEKIDGAIAAGATAVLRGEASGNVLPPVILENVTPGSSIAHDELFGPVVVLIEFDTDEQAIAIANDTDFGLSGAVHSRDLNRGVQIAKQVHTGMIHVNDATIADEPIVPFGGEKSSGIGRLNGQASIDELTTQKWISVNHGRRIYPYQQ</sequence>
<evidence type="ECO:0000313" key="10">
    <source>
        <dbReference type="Proteomes" id="UP001231166"/>
    </source>
</evidence>
<dbReference type="EMBL" id="CP130953">
    <property type="protein sequence ID" value="WLF44545.1"/>
    <property type="molecule type" value="Genomic_DNA"/>
</dbReference>
<evidence type="ECO:0000256" key="4">
    <source>
        <dbReference type="PROSITE-ProRule" id="PRU10007"/>
    </source>
</evidence>
<dbReference type="Gene3D" id="3.40.309.10">
    <property type="entry name" value="Aldehyde Dehydrogenase, Chain A, domain 2"/>
    <property type="match status" value="1"/>
</dbReference>
<dbReference type="FunFam" id="3.40.309.10:FF:000009">
    <property type="entry name" value="Aldehyde dehydrogenase A"/>
    <property type="match status" value="1"/>
</dbReference>
<dbReference type="InterPro" id="IPR029510">
    <property type="entry name" value="Ald_DH_CS_GLU"/>
</dbReference>
<proteinExistence type="inferred from homology"/>
<accession>A0AAX3Y765</accession>
<evidence type="ECO:0000259" key="6">
    <source>
        <dbReference type="Pfam" id="PF00171"/>
    </source>
</evidence>